<dbReference type="STRING" id="1450648.CLORY_28300"/>
<dbReference type="AlphaFoldDB" id="A0A1V4IK23"/>
<evidence type="ECO:0000313" key="2">
    <source>
        <dbReference type="Proteomes" id="UP000190080"/>
    </source>
</evidence>
<name>A0A1V4IK23_9CLOT</name>
<dbReference type="EMBL" id="MZGV01000032">
    <property type="protein sequence ID" value="OPJ60378.1"/>
    <property type="molecule type" value="Genomic_DNA"/>
</dbReference>
<proteinExistence type="predicted"/>
<dbReference type="Proteomes" id="UP000190080">
    <property type="component" value="Unassembled WGS sequence"/>
</dbReference>
<sequence>MKNSITTNIYYYVKKFFHEKSTNYMSLDMIYLIRDTHYDDDYCIISNNKKLRTYEISNKAWWTASSSPLYISNAQFLIYPVL</sequence>
<keyword evidence="2" id="KW-1185">Reference proteome</keyword>
<dbReference type="RefSeq" id="WP_079425566.1">
    <property type="nucleotide sequence ID" value="NZ_MZGV01000032.1"/>
</dbReference>
<gene>
    <name evidence="1" type="ORF">CLORY_28300</name>
</gene>
<comment type="caution">
    <text evidence="1">The sequence shown here is derived from an EMBL/GenBank/DDBJ whole genome shotgun (WGS) entry which is preliminary data.</text>
</comment>
<organism evidence="1 2">
    <name type="scientific">Clostridium oryzae</name>
    <dbReference type="NCBI Taxonomy" id="1450648"/>
    <lineage>
        <taxon>Bacteria</taxon>
        <taxon>Bacillati</taxon>
        <taxon>Bacillota</taxon>
        <taxon>Clostridia</taxon>
        <taxon>Eubacteriales</taxon>
        <taxon>Clostridiaceae</taxon>
        <taxon>Clostridium</taxon>
    </lineage>
</organism>
<accession>A0A1V4IK23</accession>
<protein>
    <submittedName>
        <fullName evidence="1">Uncharacterized protein</fullName>
    </submittedName>
</protein>
<reference evidence="1 2" key="1">
    <citation type="submission" date="2017-03" db="EMBL/GenBank/DDBJ databases">
        <title>Genome sequence of Clostridium oryzae DSM 28571.</title>
        <authorList>
            <person name="Poehlein A."/>
            <person name="Daniel R."/>
        </authorList>
    </citation>
    <scope>NUCLEOTIDE SEQUENCE [LARGE SCALE GENOMIC DNA]</scope>
    <source>
        <strain evidence="1 2">DSM 28571</strain>
    </source>
</reference>
<evidence type="ECO:0000313" key="1">
    <source>
        <dbReference type="EMBL" id="OPJ60378.1"/>
    </source>
</evidence>